<evidence type="ECO:0008006" key="3">
    <source>
        <dbReference type="Google" id="ProtNLM"/>
    </source>
</evidence>
<dbReference type="PANTHER" id="PTHR36847">
    <property type="entry name" value="AMIDOLIGASE ENZYME"/>
    <property type="match status" value="1"/>
</dbReference>
<protein>
    <recommendedName>
        <fullName evidence="3">Amidoligase enzyme</fullName>
    </recommendedName>
</protein>
<dbReference type="PANTHER" id="PTHR36847:SF1">
    <property type="entry name" value="AMIDOLIGASE ENZYME"/>
    <property type="match status" value="1"/>
</dbReference>
<dbReference type="Proteomes" id="UP001595075">
    <property type="component" value="Unassembled WGS sequence"/>
</dbReference>
<evidence type="ECO:0000313" key="2">
    <source>
        <dbReference type="Proteomes" id="UP001595075"/>
    </source>
</evidence>
<dbReference type="Pfam" id="PF12224">
    <property type="entry name" value="Amidoligase_2"/>
    <property type="match status" value="1"/>
</dbReference>
<dbReference type="EMBL" id="JAZHXI010000010">
    <property type="protein sequence ID" value="KAL2067452.1"/>
    <property type="molecule type" value="Genomic_DNA"/>
</dbReference>
<sequence length="386" mass="43709">MATNPINNSALSQKHKERLTFGLELEFAVAFIRPGSTDPNPKDTRPVDGLVTGPHDCWIANLREHIAATFRAVNLKASAQSPFTEESSDQALGAWTIKHDETIKAPSNDAGYLFLPIEISSPAYWNTDKAFAEVKLACQELTKNYRILTNRSCGVHVHIGKGMRGFRFEDIQNLLATLWTFEPVLETIHPRYRVQDQKMCPSFRRYSALAVNHTPRPQEGQQKGVLDVRGALEEILGVQTGKFDHLVDLSMPQTRDSYMGGSRLAYHLGDVGGQLPVSSNYRRTIEFRQHKGSVKYSEIEMWIKFCLGIVMFADSVDRPQLAPFLRAHSGRRKEDLKLEEVLRCLDMRELADRYPKKIAQDREEGEGKDEPLYSIEVGMTYLTTPL</sequence>
<reference evidence="1 2" key="1">
    <citation type="journal article" date="2024" name="Commun. Biol.">
        <title>Comparative genomic analysis of thermophilic fungi reveals convergent evolutionary adaptations and gene losses.</title>
        <authorList>
            <person name="Steindorff A.S."/>
            <person name="Aguilar-Pontes M.V."/>
            <person name="Robinson A.J."/>
            <person name="Andreopoulos B."/>
            <person name="LaButti K."/>
            <person name="Kuo A."/>
            <person name="Mondo S."/>
            <person name="Riley R."/>
            <person name="Otillar R."/>
            <person name="Haridas S."/>
            <person name="Lipzen A."/>
            <person name="Grimwood J."/>
            <person name="Schmutz J."/>
            <person name="Clum A."/>
            <person name="Reid I.D."/>
            <person name="Moisan M.C."/>
            <person name="Butler G."/>
            <person name="Nguyen T.T.M."/>
            <person name="Dewar K."/>
            <person name="Conant G."/>
            <person name="Drula E."/>
            <person name="Henrissat B."/>
            <person name="Hansel C."/>
            <person name="Singer S."/>
            <person name="Hutchinson M.I."/>
            <person name="de Vries R.P."/>
            <person name="Natvig D.O."/>
            <person name="Powell A.J."/>
            <person name="Tsang A."/>
            <person name="Grigoriev I.V."/>
        </authorList>
    </citation>
    <scope>NUCLEOTIDE SEQUENCE [LARGE SCALE GENOMIC DNA]</scope>
    <source>
        <strain evidence="1 2">CBS 494.80</strain>
    </source>
</reference>
<evidence type="ECO:0000313" key="1">
    <source>
        <dbReference type="EMBL" id="KAL2067452.1"/>
    </source>
</evidence>
<gene>
    <name evidence="1" type="ORF">VTL71DRAFT_1877</name>
</gene>
<proteinExistence type="predicted"/>
<name>A0ABR4CCP7_9HELO</name>
<keyword evidence="2" id="KW-1185">Reference proteome</keyword>
<accession>A0ABR4CCP7</accession>
<organism evidence="1 2">
    <name type="scientific">Oculimacula yallundae</name>
    <dbReference type="NCBI Taxonomy" id="86028"/>
    <lineage>
        <taxon>Eukaryota</taxon>
        <taxon>Fungi</taxon>
        <taxon>Dikarya</taxon>
        <taxon>Ascomycota</taxon>
        <taxon>Pezizomycotina</taxon>
        <taxon>Leotiomycetes</taxon>
        <taxon>Helotiales</taxon>
        <taxon>Ploettnerulaceae</taxon>
        <taxon>Oculimacula</taxon>
    </lineage>
</organism>
<comment type="caution">
    <text evidence="1">The sequence shown here is derived from an EMBL/GenBank/DDBJ whole genome shotgun (WGS) entry which is preliminary data.</text>
</comment>
<dbReference type="InterPro" id="IPR022025">
    <property type="entry name" value="Amidoligase_2"/>
</dbReference>